<dbReference type="Proteomes" id="UP000886998">
    <property type="component" value="Unassembled WGS sequence"/>
</dbReference>
<sequence length="94" mass="10288">MWRKVLRDNYRIGQLSNQSPRILDSYNPKVITGNCEFIVCVRSGTHKKTASTSLIDQASLNLVHQAASTSGIGPPSSMNSIDLERIISGITLSK</sequence>
<dbReference type="AlphaFoldDB" id="A0A8X6IGR4"/>
<accession>A0A8X6IGR4</accession>
<evidence type="ECO:0000313" key="1">
    <source>
        <dbReference type="EMBL" id="GFS44292.1"/>
    </source>
</evidence>
<protein>
    <submittedName>
        <fullName evidence="1">Uncharacterized protein</fullName>
    </submittedName>
</protein>
<comment type="caution">
    <text evidence="1">The sequence shown here is derived from an EMBL/GenBank/DDBJ whole genome shotgun (WGS) entry which is preliminary data.</text>
</comment>
<proteinExistence type="predicted"/>
<gene>
    <name evidence="1" type="ORF">TNIN_485281</name>
</gene>
<name>A0A8X6IGR4_9ARAC</name>
<dbReference type="EMBL" id="BMAV01025743">
    <property type="protein sequence ID" value="GFS44292.1"/>
    <property type="molecule type" value="Genomic_DNA"/>
</dbReference>
<organism evidence="1 2">
    <name type="scientific">Trichonephila inaurata madagascariensis</name>
    <dbReference type="NCBI Taxonomy" id="2747483"/>
    <lineage>
        <taxon>Eukaryota</taxon>
        <taxon>Metazoa</taxon>
        <taxon>Ecdysozoa</taxon>
        <taxon>Arthropoda</taxon>
        <taxon>Chelicerata</taxon>
        <taxon>Arachnida</taxon>
        <taxon>Araneae</taxon>
        <taxon>Araneomorphae</taxon>
        <taxon>Entelegynae</taxon>
        <taxon>Araneoidea</taxon>
        <taxon>Nephilidae</taxon>
        <taxon>Trichonephila</taxon>
        <taxon>Trichonephila inaurata</taxon>
    </lineage>
</organism>
<evidence type="ECO:0000313" key="2">
    <source>
        <dbReference type="Proteomes" id="UP000886998"/>
    </source>
</evidence>
<reference evidence="1" key="1">
    <citation type="submission" date="2020-08" db="EMBL/GenBank/DDBJ databases">
        <title>Multicomponent nature underlies the extraordinary mechanical properties of spider dragline silk.</title>
        <authorList>
            <person name="Kono N."/>
            <person name="Nakamura H."/>
            <person name="Mori M."/>
            <person name="Yoshida Y."/>
            <person name="Ohtoshi R."/>
            <person name="Malay A.D."/>
            <person name="Moran D.A.P."/>
            <person name="Tomita M."/>
            <person name="Numata K."/>
            <person name="Arakawa K."/>
        </authorList>
    </citation>
    <scope>NUCLEOTIDE SEQUENCE</scope>
</reference>
<keyword evidence="2" id="KW-1185">Reference proteome</keyword>